<keyword evidence="9" id="KW-0472">Membrane</keyword>
<keyword evidence="13" id="KW-1185">Reference proteome</keyword>
<dbReference type="InterPro" id="IPR006260">
    <property type="entry name" value="TonB/TolA_C"/>
</dbReference>
<dbReference type="GO" id="GO:0098797">
    <property type="term" value="C:plasma membrane protein complex"/>
    <property type="evidence" value="ECO:0007669"/>
    <property type="project" value="TreeGrafter"/>
</dbReference>
<evidence type="ECO:0000256" key="8">
    <source>
        <dbReference type="ARBA" id="ARBA00022989"/>
    </source>
</evidence>
<evidence type="ECO:0000313" key="12">
    <source>
        <dbReference type="EMBL" id="TKC12359.1"/>
    </source>
</evidence>
<dbReference type="SUPFAM" id="SSF74653">
    <property type="entry name" value="TolA/TonB C-terminal domain"/>
    <property type="match status" value="2"/>
</dbReference>
<dbReference type="GO" id="GO:0031992">
    <property type="term" value="F:energy transducer activity"/>
    <property type="evidence" value="ECO:0007669"/>
    <property type="project" value="TreeGrafter"/>
</dbReference>
<evidence type="ECO:0000256" key="3">
    <source>
        <dbReference type="ARBA" id="ARBA00022448"/>
    </source>
</evidence>
<dbReference type="AlphaFoldDB" id="A0A4U1CXW9"/>
<comment type="caution">
    <text evidence="12">The sequence shown here is derived from an EMBL/GenBank/DDBJ whole genome shotgun (WGS) entry which is preliminary data.</text>
</comment>
<dbReference type="Proteomes" id="UP000309488">
    <property type="component" value="Unassembled WGS sequence"/>
</dbReference>
<dbReference type="NCBIfam" id="TIGR01352">
    <property type="entry name" value="tonB_Cterm"/>
    <property type="match status" value="2"/>
</dbReference>
<dbReference type="Gene3D" id="3.30.1150.10">
    <property type="match status" value="2"/>
</dbReference>
<evidence type="ECO:0000256" key="5">
    <source>
        <dbReference type="ARBA" id="ARBA00022519"/>
    </source>
</evidence>
<evidence type="ECO:0000313" key="13">
    <source>
        <dbReference type="Proteomes" id="UP000309488"/>
    </source>
</evidence>
<dbReference type="PROSITE" id="PS52015">
    <property type="entry name" value="TONB_CTD"/>
    <property type="match status" value="2"/>
</dbReference>
<dbReference type="Pfam" id="PF03544">
    <property type="entry name" value="TonB_C"/>
    <property type="match status" value="2"/>
</dbReference>
<evidence type="ECO:0000256" key="4">
    <source>
        <dbReference type="ARBA" id="ARBA00022475"/>
    </source>
</evidence>
<name>A0A4U1CXW9_9SPHI</name>
<keyword evidence="3" id="KW-0813">Transport</keyword>
<keyword evidence="7" id="KW-0653">Protein transport</keyword>
<sequence length="270" mass="30068">MKKLIYSSLFAMLLLGFCLNKANAQQEDNTVYNFVAMETPPTYPGGIADFYKFLGETIKYPQQAKDENVQGNVFVSFTVEKDGSLNDMKVDRKLGAGTDEEAIRALKLSKRWNPGLLNGKPVRVKYNIPVKFKIPGKAMTPRPVNPGSAPATPTLTDTTIYTFVSMESPPKYPGGLMEFYKFLGDNIKYPAEAKNNKVQGNVFVSFIVEKDGSLSTFKVDRKLGSGTDEEAIRVLQSSQKWIPASVNGIPVRVKYNIPVRFSLTKPEFKN</sequence>
<reference evidence="12 13" key="1">
    <citation type="submission" date="2019-04" db="EMBL/GenBank/DDBJ databases">
        <title>Pedobacter sp. RP-3-22 sp. nov., isolated from Arctic soil.</title>
        <authorList>
            <person name="Dahal R.H."/>
            <person name="Kim D.-U."/>
        </authorList>
    </citation>
    <scope>NUCLEOTIDE SEQUENCE [LARGE SCALE GENOMIC DNA]</scope>
    <source>
        <strain evidence="12 13">RP-3-22</strain>
    </source>
</reference>
<comment type="subcellular location">
    <subcellularLocation>
        <location evidence="1">Cell inner membrane</location>
        <topology evidence="1">Single-pass membrane protein</topology>
        <orientation evidence="1">Periplasmic side</orientation>
    </subcellularLocation>
</comment>
<gene>
    <name evidence="12" type="ORF">FA048_01695</name>
</gene>
<evidence type="ECO:0000256" key="2">
    <source>
        <dbReference type="ARBA" id="ARBA00006555"/>
    </source>
</evidence>
<dbReference type="InterPro" id="IPR051045">
    <property type="entry name" value="TonB-dependent_transducer"/>
</dbReference>
<comment type="similarity">
    <text evidence="2">Belongs to the TonB family.</text>
</comment>
<evidence type="ECO:0000259" key="11">
    <source>
        <dbReference type="PROSITE" id="PS52015"/>
    </source>
</evidence>
<evidence type="ECO:0000256" key="7">
    <source>
        <dbReference type="ARBA" id="ARBA00022927"/>
    </source>
</evidence>
<keyword evidence="6" id="KW-0812">Transmembrane</keyword>
<keyword evidence="5" id="KW-0997">Cell inner membrane</keyword>
<dbReference type="InterPro" id="IPR037682">
    <property type="entry name" value="TonB_C"/>
</dbReference>
<evidence type="ECO:0000256" key="10">
    <source>
        <dbReference type="SAM" id="SignalP"/>
    </source>
</evidence>
<feature type="signal peptide" evidence="10">
    <location>
        <begin position="1"/>
        <end position="24"/>
    </location>
</feature>
<feature type="domain" description="TonB C-terminal" evidence="11">
    <location>
        <begin position="45"/>
        <end position="141"/>
    </location>
</feature>
<dbReference type="PANTHER" id="PTHR33446">
    <property type="entry name" value="PROTEIN TONB-RELATED"/>
    <property type="match status" value="1"/>
</dbReference>
<dbReference type="EMBL" id="SWBR01000001">
    <property type="protein sequence ID" value="TKC12359.1"/>
    <property type="molecule type" value="Genomic_DNA"/>
</dbReference>
<proteinExistence type="inferred from homology"/>
<dbReference type="GO" id="GO:0055085">
    <property type="term" value="P:transmembrane transport"/>
    <property type="evidence" value="ECO:0007669"/>
    <property type="project" value="InterPro"/>
</dbReference>
<protein>
    <submittedName>
        <fullName evidence="12">Energy transducer TonB</fullName>
    </submittedName>
</protein>
<keyword evidence="10" id="KW-0732">Signal</keyword>
<evidence type="ECO:0000256" key="1">
    <source>
        <dbReference type="ARBA" id="ARBA00004383"/>
    </source>
</evidence>
<accession>A0A4U1CXW9</accession>
<dbReference type="GO" id="GO:0015031">
    <property type="term" value="P:protein transport"/>
    <property type="evidence" value="ECO:0007669"/>
    <property type="project" value="UniProtKB-KW"/>
</dbReference>
<organism evidence="12 13">
    <name type="scientific">Pedobacter polaris</name>
    <dbReference type="NCBI Taxonomy" id="2571273"/>
    <lineage>
        <taxon>Bacteria</taxon>
        <taxon>Pseudomonadati</taxon>
        <taxon>Bacteroidota</taxon>
        <taxon>Sphingobacteriia</taxon>
        <taxon>Sphingobacteriales</taxon>
        <taxon>Sphingobacteriaceae</taxon>
        <taxon>Pedobacter</taxon>
    </lineage>
</organism>
<keyword evidence="4" id="KW-1003">Cell membrane</keyword>
<dbReference type="RefSeq" id="WP_136838330.1">
    <property type="nucleotide sequence ID" value="NZ_SWBR01000001.1"/>
</dbReference>
<evidence type="ECO:0000256" key="9">
    <source>
        <dbReference type="ARBA" id="ARBA00023136"/>
    </source>
</evidence>
<keyword evidence="8" id="KW-1133">Transmembrane helix</keyword>
<feature type="domain" description="TonB C-terminal" evidence="11">
    <location>
        <begin position="174"/>
        <end position="270"/>
    </location>
</feature>
<dbReference type="PANTHER" id="PTHR33446:SF2">
    <property type="entry name" value="PROTEIN TONB"/>
    <property type="match status" value="1"/>
</dbReference>
<dbReference type="OrthoDB" id="649093at2"/>
<evidence type="ECO:0000256" key="6">
    <source>
        <dbReference type="ARBA" id="ARBA00022692"/>
    </source>
</evidence>
<feature type="chain" id="PRO_5020361318" evidence="10">
    <location>
        <begin position="25"/>
        <end position="270"/>
    </location>
</feature>